<dbReference type="AlphaFoldDB" id="A0A0B4S3N3"/>
<dbReference type="Gene3D" id="3.40.50.620">
    <property type="entry name" value="HUPs"/>
    <property type="match status" value="1"/>
</dbReference>
<dbReference type="CDD" id="cd06259">
    <property type="entry name" value="YdcF-like"/>
    <property type="match status" value="1"/>
</dbReference>
<reference evidence="2 3" key="1">
    <citation type="submission" date="2014-10" db="EMBL/GenBank/DDBJ databases">
        <title>Complete genome sequence of Parvimonas micra KCOM 1535 (= ChDC B708).</title>
        <authorList>
            <person name="Kook J.-K."/>
            <person name="Park S.-N."/>
            <person name="Lim Y.K."/>
            <person name="Roh H."/>
        </authorList>
    </citation>
    <scope>NUCLEOTIDE SEQUENCE [LARGE SCALE GENOMIC DNA]</scope>
    <source>
        <strain evidence="3">KCOM 1535 / ChDC B708</strain>
    </source>
</reference>
<gene>
    <name evidence="2" type="ORF">NW74_07445</name>
</gene>
<protein>
    <recommendedName>
        <fullName evidence="1">DUF218 domain-containing protein</fullName>
    </recommendedName>
</protein>
<dbReference type="GO" id="GO:0000270">
    <property type="term" value="P:peptidoglycan metabolic process"/>
    <property type="evidence" value="ECO:0007669"/>
    <property type="project" value="TreeGrafter"/>
</dbReference>
<dbReference type="STRING" id="33033.NW74_07445"/>
<dbReference type="GO" id="GO:0005886">
    <property type="term" value="C:plasma membrane"/>
    <property type="evidence" value="ECO:0007669"/>
    <property type="project" value="TreeGrafter"/>
</dbReference>
<dbReference type="InterPro" id="IPR051599">
    <property type="entry name" value="Cell_Envelope_Assoc"/>
</dbReference>
<evidence type="ECO:0000313" key="3">
    <source>
        <dbReference type="Proteomes" id="UP000031386"/>
    </source>
</evidence>
<dbReference type="GO" id="GO:0043164">
    <property type="term" value="P:Gram-negative-bacterium-type cell wall biogenesis"/>
    <property type="evidence" value="ECO:0007669"/>
    <property type="project" value="TreeGrafter"/>
</dbReference>
<dbReference type="PANTHER" id="PTHR30336:SF4">
    <property type="entry name" value="ENVELOPE BIOGENESIS FACTOR ELYC"/>
    <property type="match status" value="1"/>
</dbReference>
<sequence>MKKLFKFIIFLCLCVVVLIQSLIYHSKKNDIDTFENYVLVLGAKANNGKLSKTLINRLDTTVEYLNKHKNAKAILCGGKENNNELSQAEYMQRYLIEKGISKERLIAETNSKNTYENIKFALEKLDKKPSEIMVISSDYHLFRAKLILYRFGILAKTVPAKTPTGAAVPSYARETFAVVKTFLFDKPTEQDIKNLHQRNK</sequence>
<evidence type="ECO:0000259" key="1">
    <source>
        <dbReference type="Pfam" id="PF02698"/>
    </source>
</evidence>
<dbReference type="InterPro" id="IPR003848">
    <property type="entry name" value="DUF218"/>
</dbReference>
<dbReference type="OrthoDB" id="9782395at2"/>
<dbReference type="Proteomes" id="UP000031386">
    <property type="component" value="Chromosome"/>
</dbReference>
<dbReference type="RefSeq" id="WP_029950425.1">
    <property type="nucleotide sequence ID" value="NZ_CP009761.1"/>
</dbReference>
<keyword evidence="3" id="KW-1185">Reference proteome</keyword>
<accession>A0A0B4S3N3</accession>
<dbReference type="KEGG" id="pmic:NW74_07445"/>
<name>A0A0B4S3N3_9FIRM</name>
<dbReference type="EMBL" id="CP009761">
    <property type="protein sequence ID" value="AIZ37169.1"/>
    <property type="molecule type" value="Genomic_DNA"/>
</dbReference>
<organism evidence="2 3">
    <name type="scientific">Parvimonas micra</name>
    <dbReference type="NCBI Taxonomy" id="33033"/>
    <lineage>
        <taxon>Bacteria</taxon>
        <taxon>Bacillati</taxon>
        <taxon>Bacillota</taxon>
        <taxon>Tissierellia</taxon>
        <taxon>Tissierellales</taxon>
        <taxon>Peptoniphilaceae</taxon>
        <taxon>Parvimonas</taxon>
    </lineage>
</organism>
<dbReference type="InterPro" id="IPR014729">
    <property type="entry name" value="Rossmann-like_a/b/a_fold"/>
</dbReference>
<evidence type="ECO:0000313" key="2">
    <source>
        <dbReference type="EMBL" id="AIZ37169.1"/>
    </source>
</evidence>
<dbReference type="Pfam" id="PF02698">
    <property type="entry name" value="DUF218"/>
    <property type="match status" value="1"/>
</dbReference>
<proteinExistence type="predicted"/>
<feature type="domain" description="DUF218" evidence="1">
    <location>
        <begin position="37"/>
        <end position="170"/>
    </location>
</feature>
<dbReference type="PANTHER" id="PTHR30336">
    <property type="entry name" value="INNER MEMBRANE PROTEIN, PROBABLE PERMEASE"/>
    <property type="match status" value="1"/>
</dbReference>